<keyword evidence="2" id="KW-1185">Reference proteome</keyword>
<gene>
    <name evidence="1" type="ORF">ElP_76320</name>
</gene>
<keyword evidence="1" id="KW-0614">Plasmid</keyword>
<dbReference type="Proteomes" id="UP000317835">
    <property type="component" value="Plasmid pElP_5"/>
</dbReference>
<dbReference type="RefSeq" id="WP_145279920.1">
    <property type="nucleotide sequence ID" value="NZ_CP036431.1"/>
</dbReference>
<dbReference type="EMBL" id="CP036431">
    <property type="protein sequence ID" value="QDV39660.1"/>
    <property type="molecule type" value="Genomic_DNA"/>
</dbReference>
<dbReference type="OrthoDB" id="9799912at2"/>
<protein>
    <recommendedName>
        <fullName evidence="3">mRNA interferase HigB</fullName>
    </recommendedName>
</protein>
<evidence type="ECO:0008006" key="3">
    <source>
        <dbReference type="Google" id="ProtNLM"/>
    </source>
</evidence>
<proteinExistence type="predicted"/>
<sequence>MSSSLGSASDLRDLVGSVEESYGCHKIASRSTWQGFAEVRATCSKSADQVGRCGVFNIGGNKYRLITRILFQWGRLYVLHVLTHEQYDRGAWKADCC</sequence>
<dbReference type="GO" id="GO:0004519">
    <property type="term" value="F:endonuclease activity"/>
    <property type="evidence" value="ECO:0007669"/>
    <property type="project" value="InterPro"/>
</dbReference>
<dbReference type="InterPro" id="IPR018669">
    <property type="entry name" value="Toxin_HigB"/>
</dbReference>
<organism evidence="1 2">
    <name type="scientific">Tautonia plasticadhaerens</name>
    <dbReference type="NCBI Taxonomy" id="2527974"/>
    <lineage>
        <taxon>Bacteria</taxon>
        <taxon>Pseudomonadati</taxon>
        <taxon>Planctomycetota</taxon>
        <taxon>Planctomycetia</taxon>
        <taxon>Isosphaerales</taxon>
        <taxon>Isosphaeraceae</taxon>
        <taxon>Tautonia</taxon>
    </lineage>
</organism>
<name>A0A518HFN7_9BACT</name>
<dbReference type="GO" id="GO:0110001">
    <property type="term" value="C:toxin-antitoxin complex"/>
    <property type="evidence" value="ECO:0007669"/>
    <property type="project" value="InterPro"/>
</dbReference>
<dbReference type="GO" id="GO:0003723">
    <property type="term" value="F:RNA binding"/>
    <property type="evidence" value="ECO:0007669"/>
    <property type="project" value="InterPro"/>
</dbReference>
<evidence type="ECO:0000313" key="1">
    <source>
        <dbReference type="EMBL" id="QDV39660.1"/>
    </source>
</evidence>
<accession>A0A518HFN7</accession>
<geneLocation type="plasmid" evidence="2">
    <name>pelp_5</name>
</geneLocation>
<dbReference type="Pfam" id="PF09907">
    <property type="entry name" value="HigB_toxin"/>
    <property type="match status" value="1"/>
</dbReference>
<dbReference type="KEGG" id="tpla:ElP_76320"/>
<evidence type="ECO:0000313" key="2">
    <source>
        <dbReference type="Proteomes" id="UP000317835"/>
    </source>
</evidence>
<reference evidence="1 2" key="1">
    <citation type="submission" date="2019-02" db="EMBL/GenBank/DDBJ databases">
        <title>Deep-cultivation of Planctomycetes and their phenomic and genomic characterization uncovers novel biology.</title>
        <authorList>
            <person name="Wiegand S."/>
            <person name="Jogler M."/>
            <person name="Boedeker C."/>
            <person name="Pinto D."/>
            <person name="Vollmers J."/>
            <person name="Rivas-Marin E."/>
            <person name="Kohn T."/>
            <person name="Peeters S.H."/>
            <person name="Heuer A."/>
            <person name="Rast P."/>
            <person name="Oberbeckmann S."/>
            <person name="Bunk B."/>
            <person name="Jeske O."/>
            <person name="Meyerdierks A."/>
            <person name="Storesund J.E."/>
            <person name="Kallscheuer N."/>
            <person name="Luecker S."/>
            <person name="Lage O.M."/>
            <person name="Pohl T."/>
            <person name="Merkel B.J."/>
            <person name="Hornburger P."/>
            <person name="Mueller R.-W."/>
            <person name="Bruemmer F."/>
            <person name="Labrenz M."/>
            <person name="Spormann A.M."/>
            <person name="Op den Camp H."/>
            <person name="Overmann J."/>
            <person name="Amann R."/>
            <person name="Jetten M.S.M."/>
            <person name="Mascher T."/>
            <person name="Medema M.H."/>
            <person name="Devos D.P."/>
            <person name="Kaster A.-K."/>
            <person name="Ovreas L."/>
            <person name="Rohde M."/>
            <person name="Galperin M.Y."/>
            <person name="Jogler C."/>
        </authorList>
    </citation>
    <scope>NUCLEOTIDE SEQUENCE [LARGE SCALE GENOMIC DNA]</scope>
    <source>
        <strain evidence="1 2">ElP</strain>
        <plasmid evidence="2">pelp_5</plasmid>
    </source>
</reference>
<dbReference type="AlphaFoldDB" id="A0A518HFN7"/>